<dbReference type="SMART" id="SM00448">
    <property type="entry name" value="REC"/>
    <property type="match status" value="1"/>
</dbReference>
<reference evidence="4 5" key="1">
    <citation type="submission" date="2023-07" db="EMBL/GenBank/DDBJ databases">
        <title>Genomic Encyclopedia of Type Strains, Phase IV (KMG-IV): sequencing the most valuable type-strain genomes for metagenomic binning, comparative biology and taxonomic classification.</title>
        <authorList>
            <person name="Goeker M."/>
        </authorList>
    </citation>
    <scope>NUCLEOTIDE SEQUENCE [LARGE SCALE GENOMIC DNA]</scope>
    <source>
        <strain evidence="4 5">DSM 1277</strain>
    </source>
</reference>
<dbReference type="PROSITE" id="PS50110">
    <property type="entry name" value="RESPONSE_REGULATORY"/>
    <property type="match status" value="1"/>
</dbReference>
<dbReference type="InterPro" id="IPR011006">
    <property type="entry name" value="CheY-like_superfamily"/>
</dbReference>
<dbReference type="InterPro" id="IPR050595">
    <property type="entry name" value="Bact_response_regulator"/>
</dbReference>
<sequence>MRHDTMISIIDDDDAVRAATASLVRSLGFKTSTFASADDFLRSPQVHDSNCVITDVQMPGMTGLELQNRLLADGRHLPLIFITAFPEERVRRQAMSAGAAGFFSKPFDGNDMIACIERALTRAG</sequence>
<keyword evidence="1 2" id="KW-0597">Phosphoprotein</keyword>
<organism evidence="4 5">
    <name type="scientific">Ancylobacter vacuolatus</name>
    <dbReference type="NCBI Taxonomy" id="223389"/>
    <lineage>
        <taxon>Bacteria</taxon>
        <taxon>Pseudomonadati</taxon>
        <taxon>Pseudomonadota</taxon>
        <taxon>Alphaproteobacteria</taxon>
        <taxon>Hyphomicrobiales</taxon>
        <taxon>Xanthobacteraceae</taxon>
        <taxon>Ancylobacter</taxon>
    </lineage>
</organism>
<gene>
    <name evidence="4" type="ORF">J2S76_003242</name>
</gene>
<keyword evidence="5" id="KW-1185">Reference proteome</keyword>
<dbReference type="SUPFAM" id="SSF52172">
    <property type="entry name" value="CheY-like"/>
    <property type="match status" value="1"/>
</dbReference>
<dbReference type="Proteomes" id="UP001238467">
    <property type="component" value="Unassembled WGS sequence"/>
</dbReference>
<feature type="domain" description="Response regulatory" evidence="3">
    <location>
        <begin position="6"/>
        <end position="120"/>
    </location>
</feature>
<evidence type="ECO:0000313" key="5">
    <source>
        <dbReference type="Proteomes" id="UP001238467"/>
    </source>
</evidence>
<protein>
    <submittedName>
        <fullName evidence="4">FixJ family two-component response regulator</fullName>
    </submittedName>
</protein>
<evidence type="ECO:0000259" key="3">
    <source>
        <dbReference type="PROSITE" id="PS50110"/>
    </source>
</evidence>
<dbReference type="EMBL" id="JAUSUH010000007">
    <property type="protein sequence ID" value="MDQ0348808.1"/>
    <property type="molecule type" value="Genomic_DNA"/>
</dbReference>
<dbReference type="Pfam" id="PF00072">
    <property type="entry name" value="Response_reg"/>
    <property type="match status" value="1"/>
</dbReference>
<evidence type="ECO:0000313" key="4">
    <source>
        <dbReference type="EMBL" id="MDQ0348808.1"/>
    </source>
</evidence>
<proteinExistence type="predicted"/>
<evidence type="ECO:0000256" key="2">
    <source>
        <dbReference type="PROSITE-ProRule" id="PRU00169"/>
    </source>
</evidence>
<accession>A0ABU0DKG5</accession>
<dbReference type="PANTHER" id="PTHR44591:SF25">
    <property type="entry name" value="CHEMOTAXIS TWO-COMPONENT RESPONSE REGULATOR"/>
    <property type="match status" value="1"/>
</dbReference>
<name>A0ABU0DKG5_9HYPH</name>
<dbReference type="Gene3D" id="3.40.50.2300">
    <property type="match status" value="1"/>
</dbReference>
<evidence type="ECO:0000256" key="1">
    <source>
        <dbReference type="ARBA" id="ARBA00022553"/>
    </source>
</evidence>
<dbReference type="PANTHER" id="PTHR44591">
    <property type="entry name" value="STRESS RESPONSE REGULATOR PROTEIN 1"/>
    <property type="match status" value="1"/>
</dbReference>
<dbReference type="InterPro" id="IPR001789">
    <property type="entry name" value="Sig_transdc_resp-reg_receiver"/>
</dbReference>
<comment type="caution">
    <text evidence="4">The sequence shown here is derived from an EMBL/GenBank/DDBJ whole genome shotgun (WGS) entry which is preliminary data.</text>
</comment>
<feature type="modified residue" description="4-aspartylphosphate" evidence="2">
    <location>
        <position position="55"/>
    </location>
</feature>